<keyword evidence="1" id="KW-0472">Membrane</keyword>
<proteinExistence type="predicted"/>
<dbReference type="EMBL" id="JBCDNA010000002">
    <property type="protein sequence ID" value="MEL4456425.1"/>
    <property type="molecule type" value="Genomic_DNA"/>
</dbReference>
<evidence type="ECO:0000313" key="4">
    <source>
        <dbReference type="Proteomes" id="UP001474120"/>
    </source>
</evidence>
<keyword evidence="1" id="KW-1133">Transmembrane helix</keyword>
<keyword evidence="4" id="KW-1185">Reference proteome</keyword>
<feature type="transmembrane region" description="Helical" evidence="1">
    <location>
        <begin position="60"/>
        <end position="84"/>
    </location>
</feature>
<gene>
    <name evidence="3" type="ORF">AABB81_10990</name>
</gene>
<accession>A0ABU9L1X6</accession>
<dbReference type="RefSeq" id="WP_342160560.1">
    <property type="nucleotide sequence ID" value="NZ_JBCDNA010000002.1"/>
</dbReference>
<feature type="domain" description="DUF418" evidence="2">
    <location>
        <begin position="249"/>
        <end position="420"/>
    </location>
</feature>
<protein>
    <submittedName>
        <fullName evidence="3">DUF418 domain-containing protein</fullName>
    </submittedName>
</protein>
<feature type="transmembrane region" description="Helical" evidence="1">
    <location>
        <begin position="20"/>
        <end position="39"/>
    </location>
</feature>
<feature type="transmembrane region" description="Helical" evidence="1">
    <location>
        <begin position="305"/>
        <end position="330"/>
    </location>
</feature>
<feature type="transmembrane region" description="Helical" evidence="1">
    <location>
        <begin position="267"/>
        <end position="285"/>
    </location>
</feature>
<dbReference type="InterPro" id="IPR007349">
    <property type="entry name" value="DUF418"/>
</dbReference>
<evidence type="ECO:0000259" key="2">
    <source>
        <dbReference type="Pfam" id="PF04235"/>
    </source>
</evidence>
<feature type="transmembrane region" description="Helical" evidence="1">
    <location>
        <begin position="376"/>
        <end position="396"/>
    </location>
</feature>
<evidence type="ECO:0000313" key="3">
    <source>
        <dbReference type="EMBL" id="MEL4456425.1"/>
    </source>
</evidence>
<feature type="transmembrane region" description="Helical" evidence="1">
    <location>
        <begin position="104"/>
        <end position="134"/>
    </location>
</feature>
<reference evidence="3 4" key="1">
    <citation type="submission" date="2024-04" db="EMBL/GenBank/DDBJ databases">
        <title>whole genome sequencing of Lutimonas vermicola strain IMCC1616.</title>
        <authorList>
            <person name="Bae S.S."/>
        </authorList>
    </citation>
    <scope>NUCLEOTIDE SEQUENCE [LARGE SCALE GENOMIC DNA]</scope>
    <source>
        <strain evidence="3 4">IMCC1616</strain>
    </source>
</reference>
<evidence type="ECO:0000256" key="1">
    <source>
        <dbReference type="SAM" id="Phobius"/>
    </source>
</evidence>
<dbReference type="PANTHER" id="PTHR30590">
    <property type="entry name" value="INNER MEMBRANE PROTEIN"/>
    <property type="match status" value="1"/>
</dbReference>
<dbReference type="Proteomes" id="UP001474120">
    <property type="component" value="Unassembled WGS sequence"/>
</dbReference>
<feature type="transmembrane region" description="Helical" evidence="1">
    <location>
        <begin position="227"/>
        <end position="247"/>
    </location>
</feature>
<organism evidence="3 4">
    <name type="scientific">Lutimonas vermicola</name>
    <dbReference type="NCBI Taxonomy" id="414288"/>
    <lineage>
        <taxon>Bacteria</taxon>
        <taxon>Pseudomonadati</taxon>
        <taxon>Bacteroidota</taxon>
        <taxon>Flavobacteriia</taxon>
        <taxon>Flavobacteriales</taxon>
        <taxon>Flavobacteriaceae</taxon>
        <taxon>Lutimonas</taxon>
    </lineage>
</organism>
<dbReference type="Pfam" id="PF04235">
    <property type="entry name" value="DUF418"/>
    <property type="match status" value="1"/>
</dbReference>
<sequence length="431" mass="49287">MKNNKSLSAPLERITVLDALRGFALFGVIIMHMLQHFGIRNGGAQEAVHRFPVLDEAVQWIGNNIIMGRFINIFAFLFGLSFFIQMDRAAKKGIDFRGRFVWRMIILMAMGLLCQSFYNLEIISVYAFFGLLLIPLFKVKNWLLIAIFSFFLLGGPRTINVIHHNYTTAIELAHIEDQKSTEDQVKTEQQRNDFQSPRELPEHIKNPTFLNTAKFNYKERLPAKLNYQFGLIGRGYITFALFVLGLLIGRIRFFEKLARRKKQNKKLFIGFLLATLIAILIKNTLPSIDFGMLFRPEGQILPSSILTALAMADLSMVLSSAALTLGFILLYQNGKYKKYLEVLSPYGRTGLTNYIMQGALGSLIFSLWAFGSIFGGWGAAALFSFGIVIYIIQGIISKYWLEYYLYGPLEWLWRSLTYLKIQPYVKKKPGQ</sequence>
<dbReference type="PANTHER" id="PTHR30590:SF2">
    <property type="entry name" value="INNER MEMBRANE PROTEIN"/>
    <property type="match status" value="1"/>
</dbReference>
<keyword evidence="1" id="KW-0812">Transmembrane</keyword>
<name>A0ABU9L1X6_9FLAO</name>
<comment type="caution">
    <text evidence="3">The sequence shown here is derived from an EMBL/GenBank/DDBJ whole genome shotgun (WGS) entry which is preliminary data.</text>
</comment>
<dbReference type="InterPro" id="IPR052529">
    <property type="entry name" value="Bact_Transport_Assoc"/>
</dbReference>
<feature type="transmembrane region" description="Helical" evidence="1">
    <location>
        <begin position="351"/>
        <end position="370"/>
    </location>
</feature>